<proteinExistence type="predicted"/>
<organism evidence="2">
    <name type="scientific">marine sediment metagenome</name>
    <dbReference type="NCBI Taxonomy" id="412755"/>
    <lineage>
        <taxon>unclassified sequences</taxon>
        <taxon>metagenomes</taxon>
        <taxon>ecological metagenomes</taxon>
    </lineage>
</organism>
<keyword evidence="1" id="KW-1133">Transmembrane helix</keyword>
<evidence type="ECO:0000313" key="2">
    <source>
        <dbReference type="EMBL" id="GAG78282.1"/>
    </source>
</evidence>
<protein>
    <submittedName>
        <fullName evidence="2">Uncharacterized protein</fullName>
    </submittedName>
</protein>
<reference evidence="2" key="1">
    <citation type="journal article" date="2014" name="Front. Microbiol.">
        <title>High frequency of phylogenetically diverse reductive dehalogenase-homologous genes in deep subseafloor sedimentary metagenomes.</title>
        <authorList>
            <person name="Kawai M."/>
            <person name="Futagami T."/>
            <person name="Toyoda A."/>
            <person name="Takaki Y."/>
            <person name="Nishi S."/>
            <person name="Hori S."/>
            <person name="Arai W."/>
            <person name="Tsubouchi T."/>
            <person name="Morono Y."/>
            <person name="Uchiyama I."/>
            <person name="Ito T."/>
            <person name="Fujiyama A."/>
            <person name="Inagaki F."/>
            <person name="Takami H."/>
        </authorList>
    </citation>
    <scope>NUCLEOTIDE SEQUENCE</scope>
    <source>
        <strain evidence="2">Expedition CK06-06</strain>
    </source>
</reference>
<comment type="caution">
    <text evidence="2">The sequence shown here is derived from an EMBL/GenBank/DDBJ whole genome shotgun (WGS) entry which is preliminary data.</text>
</comment>
<keyword evidence="1" id="KW-0812">Transmembrane</keyword>
<feature type="non-terminal residue" evidence="2">
    <location>
        <position position="1"/>
    </location>
</feature>
<keyword evidence="1" id="KW-0472">Membrane</keyword>
<feature type="transmembrane region" description="Helical" evidence="1">
    <location>
        <begin position="61"/>
        <end position="81"/>
    </location>
</feature>
<gene>
    <name evidence="2" type="ORF">S01H4_29297</name>
</gene>
<accession>X1BAI7</accession>
<name>X1BAI7_9ZZZZ</name>
<evidence type="ECO:0000256" key="1">
    <source>
        <dbReference type="SAM" id="Phobius"/>
    </source>
</evidence>
<sequence>GIKRLDRIYELSRGYDQRMNKFSEAYYWSRIFYSPILGTGADISDSEPFQVWHYHNDYSSLWSAGGIFALILYLIFIYFVIKRE</sequence>
<dbReference type="EMBL" id="BART01014898">
    <property type="protein sequence ID" value="GAG78282.1"/>
    <property type="molecule type" value="Genomic_DNA"/>
</dbReference>
<feature type="non-terminal residue" evidence="2">
    <location>
        <position position="84"/>
    </location>
</feature>
<dbReference type="AlphaFoldDB" id="X1BAI7"/>